<organism evidence="13 14">
    <name type="scientific">Magnetovibrio blakemorei</name>
    <dbReference type="NCBI Taxonomy" id="28181"/>
    <lineage>
        <taxon>Bacteria</taxon>
        <taxon>Pseudomonadati</taxon>
        <taxon>Pseudomonadota</taxon>
        <taxon>Alphaproteobacteria</taxon>
        <taxon>Rhodospirillales</taxon>
        <taxon>Magnetovibrionaceae</taxon>
        <taxon>Magnetovibrio</taxon>
    </lineage>
</organism>
<evidence type="ECO:0000256" key="9">
    <source>
        <dbReference type="ARBA" id="ARBA00023136"/>
    </source>
</evidence>
<keyword evidence="9 10" id="KW-0472">Membrane</keyword>
<dbReference type="EMBL" id="MCGG01000008">
    <property type="protein sequence ID" value="OEJ69220.1"/>
    <property type="molecule type" value="Genomic_DNA"/>
</dbReference>
<keyword evidence="6 10" id="KW-0630">Potassium</keyword>
<dbReference type="RefSeq" id="WP_069956685.1">
    <property type="nucleotide sequence ID" value="NZ_MCGG01000008.1"/>
</dbReference>
<dbReference type="InterPro" id="IPR004772">
    <property type="entry name" value="TrkH"/>
</dbReference>
<evidence type="ECO:0000256" key="5">
    <source>
        <dbReference type="ARBA" id="ARBA00022692"/>
    </source>
</evidence>
<keyword evidence="14" id="KW-1185">Reference proteome</keyword>
<feature type="transmembrane region" description="Helical" evidence="12">
    <location>
        <begin position="234"/>
        <end position="259"/>
    </location>
</feature>
<comment type="subcellular location">
    <subcellularLocation>
        <location evidence="10">Cell inner membrane</location>
        <topology evidence="10">Multi-pass membrane protein</topology>
    </subcellularLocation>
    <subcellularLocation>
        <location evidence="1">Cell membrane</location>
        <topology evidence="1">Multi-pass membrane protein</topology>
    </subcellularLocation>
</comment>
<keyword evidence="8 10" id="KW-0406">Ion transport</keyword>
<dbReference type="GO" id="GO:0046872">
    <property type="term" value="F:metal ion binding"/>
    <property type="evidence" value="ECO:0007669"/>
    <property type="project" value="UniProtKB-KW"/>
</dbReference>
<evidence type="ECO:0000256" key="3">
    <source>
        <dbReference type="ARBA" id="ARBA00022475"/>
    </source>
</evidence>
<evidence type="ECO:0000256" key="12">
    <source>
        <dbReference type="SAM" id="Phobius"/>
    </source>
</evidence>
<evidence type="ECO:0000256" key="10">
    <source>
        <dbReference type="PIRNR" id="PIRNR006247"/>
    </source>
</evidence>
<dbReference type="InterPro" id="IPR003445">
    <property type="entry name" value="Cat_transpt"/>
</dbReference>
<keyword evidence="4 10" id="KW-0633">Potassium transport</keyword>
<proteinExistence type="inferred from homology"/>
<feature type="binding site" evidence="11">
    <location>
        <position position="431"/>
    </location>
    <ligand>
        <name>K(+)</name>
        <dbReference type="ChEBI" id="CHEBI:29103"/>
    </ligand>
</feature>
<dbReference type="OrthoDB" id="9810952at2"/>
<keyword evidence="3 10" id="KW-1003">Cell membrane</keyword>
<evidence type="ECO:0000256" key="2">
    <source>
        <dbReference type="ARBA" id="ARBA00022448"/>
    </source>
</evidence>
<feature type="transmembrane region" description="Helical" evidence="12">
    <location>
        <begin position="179"/>
        <end position="201"/>
    </location>
</feature>
<comment type="similarity">
    <text evidence="10">Belongs to the TrkH potassium transport family.</text>
</comment>
<feature type="binding site" evidence="11">
    <location>
        <position position="111"/>
    </location>
    <ligand>
        <name>K(+)</name>
        <dbReference type="ChEBI" id="CHEBI:29103"/>
    </ligand>
</feature>
<evidence type="ECO:0000256" key="1">
    <source>
        <dbReference type="ARBA" id="ARBA00004651"/>
    </source>
</evidence>
<reference evidence="14" key="1">
    <citation type="submission" date="2016-07" db="EMBL/GenBank/DDBJ databases">
        <authorList>
            <person name="Florea S."/>
            <person name="Webb J.S."/>
            <person name="Jaromczyk J."/>
            <person name="Schardl C.L."/>
        </authorList>
    </citation>
    <scope>NUCLEOTIDE SEQUENCE [LARGE SCALE GENOMIC DNA]</scope>
    <source>
        <strain evidence="14">MV-1</strain>
    </source>
</reference>
<name>A0A1E5QB11_9PROT</name>
<feature type="transmembrane region" description="Helical" evidence="12">
    <location>
        <begin position="455"/>
        <end position="475"/>
    </location>
</feature>
<feature type="transmembrane region" description="Helical" evidence="12">
    <location>
        <begin position="133"/>
        <end position="158"/>
    </location>
</feature>
<sequence length="482" mass="52205">MMDIRPVMMILGILLATLSVGMCIPALVDAMRGNPDWQVFAVSSGLTLFVGVSLTLTSSTGRIKLNVRQAFVMTALSWLVLTVFAALPFMFSELKLSYTDAFFEAMSGITTTGSTVITGLDGAPPGILLWRGILQWLGGLGIVVMAIAVMPMMGVGGMQMFKVEAFDTGEKVLPRAAQISLALVLIYAALTLIWIVLLWWAGMTPFEAVVHSMTTISTGGYSTSDASVGHFDSWAIDIITTLGMLVGGMPFLLFLQVIRGKPMQLWRDEQVRGYLTIATAIVLVVAALLWFETGMEPATALRYSAFNVVSVMTGTGYTNHDYGLWGTFALPIFFFIMFIGGCAGSTTCGIKIFRFQVLYAAARVQVRHLLQPHGVFIPYYNHRPIPDEVIMSVLTFFFVFALSFAFLALGLGMLGLDFMTAVSSAATAISNVGPGLGPIVGPSGTFQSLPDAAKWMLSAGMLLGRLELFTILVLFSRTFWRG</sequence>
<feature type="transmembrane region" description="Helical" evidence="12">
    <location>
        <begin position="40"/>
        <end position="58"/>
    </location>
</feature>
<gene>
    <name evidence="13" type="ORF">BEN30_03800</name>
</gene>
<dbReference type="AlphaFoldDB" id="A0A1E5QB11"/>
<evidence type="ECO:0000256" key="6">
    <source>
        <dbReference type="ARBA" id="ARBA00022958"/>
    </source>
</evidence>
<accession>A0A1E5QB11</accession>
<evidence type="ECO:0000256" key="4">
    <source>
        <dbReference type="ARBA" id="ARBA00022538"/>
    </source>
</evidence>
<feature type="binding site" evidence="11">
    <location>
        <position position="315"/>
    </location>
    <ligand>
        <name>K(+)</name>
        <dbReference type="ChEBI" id="CHEBI:29103"/>
    </ligand>
</feature>
<dbReference type="GO" id="GO:0005886">
    <property type="term" value="C:plasma membrane"/>
    <property type="evidence" value="ECO:0007669"/>
    <property type="project" value="UniProtKB-SubCell"/>
</dbReference>
<feature type="transmembrane region" description="Helical" evidence="12">
    <location>
        <begin position="322"/>
        <end position="344"/>
    </location>
</feature>
<dbReference type="STRING" id="28181.BEN30_03800"/>
<dbReference type="Proteomes" id="UP000095347">
    <property type="component" value="Unassembled WGS sequence"/>
</dbReference>
<feature type="transmembrane region" description="Helical" evidence="12">
    <location>
        <begin position="271"/>
        <end position="291"/>
    </location>
</feature>
<comment type="function">
    <text evidence="10">Low-affinity potassium transport system. Interacts with Trk system potassium uptake protein TrkA.</text>
</comment>
<keyword evidence="2 10" id="KW-0813">Transport</keyword>
<evidence type="ECO:0000256" key="11">
    <source>
        <dbReference type="PIRSR" id="PIRSR006247-1"/>
    </source>
</evidence>
<evidence type="ECO:0000256" key="8">
    <source>
        <dbReference type="ARBA" id="ARBA00023065"/>
    </source>
</evidence>
<keyword evidence="10" id="KW-0997">Cell inner membrane</keyword>
<feature type="binding site" evidence="11">
    <location>
        <position position="112"/>
    </location>
    <ligand>
        <name>K(+)</name>
        <dbReference type="ChEBI" id="CHEBI:29103"/>
    </ligand>
</feature>
<evidence type="ECO:0000313" key="13">
    <source>
        <dbReference type="EMBL" id="OEJ69220.1"/>
    </source>
</evidence>
<evidence type="ECO:0000313" key="14">
    <source>
        <dbReference type="Proteomes" id="UP000095347"/>
    </source>
</evidence>
<dbReference type="Pfam" id="PF02386">
    <property type="entry name" value="TrkH"/>
    <property type="match status" value="1"/>
</dbReference>
<keyword evidence="11" id="KW-0479">Metal-binding</keyword>
<dbReference type="PANTHER" id="PTHR32024">
    <property type="entry name" value="TRK SYSTEM POTASSIUM UPTAKE PROTEIN TRKG-RELATED"/>
    <property type="match status" value="1"/>
</dbReference>
<dbReference type="PIRSF" id="PIRSF006247">
    <property type="entry name" value="TrkH"/>
    <property type="match status" value="1"/>
</dbReference>
<feature type="binding site" evidence="11">
    <location>
        <position position="432"/>
    </location>
    <ligand>
        <name>K(+)</name>
        <dbReference type="ChEBI" id="CHEBI:29103"/>
    </ligand>
</feature>
<keyword evidence="5 12" id="KW-0812">Transmembrane</keyword>
<evidence type="ECO:0000256" key="7">
    <source>
        <dbReference type="ARBA" id="ARBA00022989"/>
    </source>
</evidence>
<dbReference type="PANTHER" id="PTHR32024:SF3">
    <property type="entry name" value="TRK SYSTEM POTASSIUM UPTAKE PROTEIN"/>
    <property type="match status" value="1"/>
</dbReference>
<protein>
    <recommendedName>
        <fullName evidence="10">Trk system potassium uptake protein</fullName>
    </recommendedName>
</protein>
<keyword evidence="7 12" id="KW-1133">Transmembrane helix</keyword>
<feature type="transmembrane region" description="Helical" evidence="12">
    <location>
        <begin position="70"/>
        <end position="91"/>
    </location>
</feature>
<dbReference type="GO" id="GO:0015379">
    <property type="term" value="F:potassium:chloride symporter activity"/>
    <property type="evidence" value="ECO:0007669"/>
    <property type="project" value="InterPro"/>
</dbReference>
<feature type="transmembrane region" description="Helical" evidence="12">
    <location>
        <begin position="389"/>
        <end position="414"/>
    </location>
</feature>
<comment type="caution">
    <text evidence="13">The sequence shown here is derived from an EMBL/GenBank/DDBJ whole genome shotgun (WGS) entry which is preliminary data.</text>
</comment>
<feature type="binding site" evidence="11">
    <location>
        <position position="219"/>
    </location>
    <ligand>
        <name>K(+)</name>
        <dbReference type="ChEBI" id="CHEBI:29103"/>
    </ligand>
</feature>